<reference evidence="4" key="1">
    <citation type="journal article" date="2012" name="Nat. Biotechnol.">
        <title>Reference genome sequence of the model plant Setaria.</title>
        <authorList>
            <person name="Bennetzen J.L."/>
            <person name="Schmutz J."/>
            <person name="Wang H."/>
            <person name="Percifield R."/>
            <person name="Hawkins J."/>
            <person name="Pontaroli A.C."/>
            <person name="Estep M."/>
            <person name="Feng L."/>
            <person name="Vaughn J.N."/>
            <person name="Grimwood J."/>
            <person name="Jenkins J."/>
            <person name="Barry K."/>
            <person name="Lindquist E."/>
            <person name="Hellsten U."/>
            <person name="Deshpande S."/>
            <person name="Wang X."/>
            <person name="Wu X."/>
            <person name="Mitros T."/>
            <person name="Triplett J."/>
            <person name="Yang X."/>
            <person name="Ye C.Y."/>
            <person name="Mauro-Herrera M."/>
            <person name="Wang L."/>
            <person name="Li P."/>
            <person name="Sharma M."/>
            <person name="Sharma R."/>
            <person name="Ronald P.C."/>
            <person name="Panaud O."/>
            <person name="Kellogg E.A."/>
            <person name="Brutnell T.P."/>
            <person name="Doust A.N."/>
            <person name="Tuskan G.A."/>
            <person name="Rokhsar D."/>
            <person name="Devos K.M."/>
        </authorList>
    </citation>
    <scope>NUCLEOTIDE SEQUENCE [LARGE SCALE GENOMIC DNA]</scope>
    <source>
        <strain evidence="4">Yugu1</strain>
    </source>
</reference>
<dbReference type="InterPro" id="IPR000639">
    <property type="entry name" value="Epox_hydrolase-like"/>
</dbReference>
<dbReference type="OMA" id="KFHYVEA"/>
<evidence type="ECO:0000256" key="1">
    <source>
        <dbReference type="ARBA" id="ARBA00022801"/>
    </source>
</evidence>
<protein>
    <recommendedName>
        <fullName evidence="3">AB hydrolase-1 domain-containing protein</fullName>
    </recommendedName>
</protein>
<dbReference type="Gene3D" id="3.40.50.1820">
    <property type="entry name" value="alpha/beta hydrolase"/>
    <property type="match status" value="2"/>
</dbReference>
<dbReference type="STRING" id="4555.A0A368QNY4"/>
<dbReference type="PRINTS" id="PR00412">
    <property type="entry name" value="EPOXHYDRLASE"/>
</dbReference>
<name>A0A368QNY4_SETIT</name>
<dbReference type="AlphaFoldDB" id="A0A368QNY4"/>
<evidence type="ECO:0000259" key="3">
    <source>
        <dbReference type="Pfam" id="PF00561"/>
    </source>
</evidence>
<dbReference type="EMBL" id="CM003530">
    <property type="protein sequence ID" value="RCV19687.1"/>
    <property type="molecule type" value="Genomic_DNA"/>
</dbReference>
<reference evidence="4" key="2">
    <citation type="submission" date="2015-07" db="EMBL/GenBank/DDBJ databases">
        <authorList>
            <person name="Noorani M."/>
        </authorList>
    </citation>
    <scope>NUCLEOTIDE SEQUENCE</scope>
    <source>
        <strain evidence="4">Yugu1</strain>
    </source>
</reference>
<feature type="domain" description="AB hydrolase-1" evidence="3">
    <location>
        <begin position="70"/>
        <end position="273"/>
    </location>
</feature>
<gene>
    <name evidence="4" type="ORF">SETIT_3G405100v2</name>
</gene>
<organism evidence="4">
    <name type="scientific">Setaria italica</name>
    <name type="common">Foxtail millet</name>
    <name type="synonym">Panicum italicum</name>
    <dbReference type="NCBI Taxonomy" id="4555"/>
    <lineage>
        <taxon>Eukaryota</taxon>
        <taxon>Viridiplantae</taxon>
        <taxon>Streptophyta</taxon>
        <taxon>Embryophyta</taxon>
        <taxon>Tracheophyta</taxon>
        <taxon>Spermatophyta</taxon>
        <taxon>Magnoliopsida</taxon>
        <taxon>Liliopsida</taxon>
        <taxon>Poales</taxon>
        <taxon>Poaceae</taxon>
        <taxon>PACMAD clade</taxon>
        <taxon>Panicoideae</taxon>
        <taxon>Panicodae</taxon>
        <taxon>Paniceae</taxon>
        <taxon>Cenchrinae</taxon>
        <taxon>Setaria</taxon>
    </lineage>
</organism>
<comment type="similarity">
    <text evidence="2">Belongs to the AB hydrolase superfamily. Epoxide hydrolase family.</text>
</comment>
<dbReference type="SUPFAM" id="SSF53474">
    <property type="entry name" value="alpha/beta-Hydrolases"/>
    <property type="match status" value="1"/>
</dbReference>
<dbReference type="InterPro" id="IPR029058">
    <property type="entry name" value="AB_hydrolase_fold"/>
</dbReference>
<dbReference type="OrthoDB" id="7130006at2759"/>
<accession>A0A368QNY4</accession>
<dbReference type="PANTHER" id="PTHR43329">
    <property type="entry name" value="EPOXIDE HYDROLASE"/>
    <property type="match status" value="1"/>
</dbReference>
<evidence type="ECO:0000313" key="4">
    <source>
        <dbReference type="EMBL" id="RCV19687.1"/>
    </source>
</evidence>
<dbReference type="Pfam" id="PF00561">
    <property type="entry name" value="Abhydrolase_1"/>
    <property type="match status" value="1"/>
</dbReference>
<dbReference type="InterPro" id="IPR000073">
    <property type="entry name" value="AB_hydrolase_1"/>
</dbReference>
<evidence type="ECO:0000256" key="2">
    <source>
        <dbReference type="ARBA" id="ARBA00038334"/>
    </source>
</evidence>
<keyword evidence="1" id="KW-0378">Hydrolase</keyword>
<sequence>MDGGGAVEVRHWNADVNGVSIHVAEQGPADGTVVLLLHGFPELWLSWRHQMAALAARGFRAVAPDLRGYGDSSVFVVGHDWGAQVAWHLCLFRSDRVRAVVTIGIPFFPRSPRSISETFADLGDGFYITQFQEPGRAERAFARYDVATVLKKFYSIEFDNLTAPPGVEIIDFLEAPSSPLPWITEEELSQYAEKFQKSGFTGPLNYYRMMDMNWRLTAPWSGAKITVPAKFIAGDKDIGAKSFGIEQYIKSGGLKSNVPDLDVAIIDGHHFLQQEQAERVNSEILSYLNKFASE</sequence>
<dbReference type="GO" id="GO:0016787">
    <property type="term" value="F:hydrolase activity"/>
    <property type="evidence" value="ECO:0007669"/>
    <property type="project" value="UniProtKB-KW"/>
</dbReference>
<proteinExistence type="inferred from homology"/>